<gene>
    <name evidence="1" type="ORF">Fadolivirus_1_42</name>
</gene>
<sequence length="319" mass="38518">MNITDKYIQKIYNDTISNYCIDINKINIEQLETILNSCFNPIFIATLWKLYHFLYERSRYSKNLFWGVCGNTVGYFKYHGHIPWDDDIDIGFEINNNFDEYVDFLIECIKNGFIINLHIKKEDNDKLNWYENNVIVNLVLDSYTPTWSHIKESEFRQMMINNPSKLFFANVTLNEQPWLRIAKQMGLNEFYKWDNKFTTTPWIDVAPYFKKNNQLIPNVNDIREISPNLSTEFEYHNFMTIPGKFPIDLLEGILQQYNSKRTWNNFMHWDTIYSHIKKTKIIVDYNLEQELHRFIRLFIQKYNDHVLNYMKQISLNDLV</sequence>
<evidence type="ECO:0008006" key="3">
    <source>
        <dbReference type="Google" id="ProtNLM"/>
    </source>
</evidence>
<organism evidence="1 2">
    <name type="scientific">Fadolivirus FV1/VV64</name>
    <dbReference type="NCBI Taxonomy" id="3070911"/>
    <lineage>
        <taxon>Viruses</taxon>
        <taxon>Varidnaviria</taxon>
        <taxon>Bamfordvirae</taxon>
        <taxon>Nucleocytoviricota</taxon>
        <taxon>Megaviricetes</taxon>
        <taxon>Imitervirales</taxon>
        <taxon>Mimiviridae</taxon>
        <taxon>Klosneuvirinae</taxon>
        <taxon>Fadolivirus</taxon>
        <taxon>Fadolivirus algeromassiliense</taxon>
    </lineage>
</organism>
<keyword evidence="2" id="KW-1185">Reference proteome</keyword>
<reference evidence="1 2" key="1">
    <citation type="submission" date="2020-04" db="EMBL/GenBank/DDBJ databases">
        <title>Advantages and limits of metagenomic assembly and binning of a giant virus.</title>
        <authorList>
            <person name="Schulz F."/>
            <person name="Andreani J."/>
            <person name="Francis R."/>
            <person name="Boudjemaa H."/>
            <person name="Bou Khalil J.Y."/>
            <person name="Lee J."/>
            <person name="La Scola B."/>
            <person name="Woyke T."/>
        </authorList>
    </citation>
    <scope>NUCLEOTIDE SEQUENCE [LARGE SCALE GENOMIC DNA]</scope>
    <source>
        <strain evidence="1 2">FV1/VV64</strain>
    </source>
</reference>
<proteinExistence type="predicted"/>
<evidence type="ECO:0000313" key="2">
    <source>
        <dbReference type="Proteomes" id="UP001162001"/>
    </source>
</evidence>
<protein>
    <recommendedName>
        <fullName evidence="3">LicD family protein</fullName>
    </recommendedName>
</protein>
<dbReference type="EMBL" id="MT418680">
    <property type="protein sequence ID" value="QKF93500.1"/>
    <property type="molecule type" value="Genomic_DNA"/>
</dbReference>
<dbReference type="Proteomes" id="UP001162001">
    <property type="component" value="Segment"/>
</dbReference>
<name>A0A7D3QWC8_9VIRU</name>
<evidence type="ECO:0000313" key="1">
    <source>
        <dbReference type="EMBL" id="QKF93500.1"/>
    </source>
</evidence>
<accession>A0A7D3QWC8</accession>